<evidence type="ECO:0000259" key="1">
    <source>
        <dbReference type="PROSITE" id="PS51471"/>
    </source>
</evidence>
<name>A0ABR3Y820_9PEZI</name>
<dbReference type="InterPro" id="IPR037151">
    <property type="entry name" value="AlkB-like_sf"/>
</dbReference>
<accession>A0ABR3Y820</accession>
<dbReference type="InterPro" id="IPR005123">
    <property type="entry name" value="Oxoglu/Fe-dep_dioxygenase_dom"/>
</dbReference>
<proteinExistence type="predicted"/>
<feature type="domain" description="Fe2OG dioxygenase" evidence="1">
    <location>
        <begin position="183"/>
        <end position="291"/>
    </location>
</feature>
<dbReference type="InterPro" id="IPR032852">
    <property type="entry name" value="ALKBH2"/>
</dbReference>
<protein>
    <recommendedName>
        <fullName evidence="1">Fe2OG dioxygenase domain-containing protein</fullName>
    </recommendedName>
</protein>
<dbReference type="PANTHER" id="PTHR31573">
    <property type="entry name" value="ALPHA-KETOGLUTARATE-DEPENDENT DIOXYGENASE ALKB HOMOLOG 2"/>
    <property type="match status" value="1"/>
</dbReference>
<dbReference type="Gene3D" id="2.60.120.590">
    <property type="entry name" value="Alpha-ketoglutarate-dependent dioxygenase AlkB-like"/>
    <property type="match status" value="1"/>
</dbReference>
<keyword evidence="3" id="KW-1185">Reference proteome</keyword>
<sequence>MSSSQPLVEVVNPCQSSLLLMMDIPTTQSSLLIRTASSTIFTSQTFGQSNKCILVMAPPGCGEEGDIAGSVTLLRANKRICSVLNGPDQLFSELCTKDIGLRRNPVTRQGNKSEVWTRHFAQNWGAPYKFGVAVQSKSFDEAPPAILKALHRMLWGGNAAASSASEWIKNLSQVDPVPNRDVVFNELLSLGYMQDDRISYHDDGEKQLGPTVATLSLGSPAVMSFRPKRKAKIQTTYGKKGPKGDFVEVLVLPLYHGDLVVMHGTRIHRLYDHKVDPHGGRRFALTCRYIDPSSLNSKEEKEAATMNGQIPAEAFNSYRYLGDEVEADEPLSGKCQNAVSNALTRPT</sequence>
<dbReference type="EMBL" id="JAZHXJ010000003">
    <property type="protein sequence ID" value="KAL1884208.1"/>
    <property type="molecule type" value="Genomic_DNA"/>
</dbReference>
<dbReference type="Pfam" id="PF13532">
    <property type="entry name" value="2OG-FeII_Oxy_2"/>
    <property type="match status" value="1"/>
</dbReference>
<comment type="caution">
    <text evidence="2">The sequence shown here is derived from an EMBL/GenBank/DDBJ whole genome shotgun (WGS) entry which is preliminary data.</text>
</comment>
<gene>
    <name evidence="2" type="ORF">VTK73DRAFT_5344</name>
</gene>
<dbReference type="InterPro" id="IPR027450">
    <property type="entry name" value="AlkB-like"/>
</dbReference>
<dbReference type="SUPFAM" id="SSF51197">
    <property type="entry name" value="Clavaminate synthase-like"/>
    <property type="match status" value="1"/>
</dbReference>
<dbReference type="PANTHER" id="PTHR31573:SF4">
    <property type="entry name" value="FE2OG DIOXYGENASE DOMAIN-CONTAINING PROTEIN"/>
    <property type="match status" value="1"/>
</dbReference>
<reference evidence="2 3" key="1">
    <citation type="journal article" date="2024" name="Commun. Biol.">
        <title>Comparative genomic analysis of thermophilic fungi reveals convergent evolutionary adaptations and gene losses.</title>
        <authorList>
            <person name="Steindorff A.S."/>
            <person name="Aguilar-Pontes M.V."/>
            <person name="Robinson A.J."/>
            <person name="Andreopoulos B."/>
            <person name="LaButti K."/>
            <person name="Kuo A."/>
            <person name="Mondo S."/>
            <person name="Riley R."/>
            <person name="Otillar R."/>
            <person name="Haridas S."/>
            <person name="Lipzen A."/>
            <person name="Grimwood J."/>
            <person name="Schmutz J."/>
            <person name="Clum A."/>
            <person name="Reid I.D."/>
            <person name="Moisan M.C."/>
            <person name="Butler G."/>
            <person name="Nguyen T.T.M."/>
            <person name="Dewar K."/>
            <person name="Conant G."/>
            <person name="Drula E."/>
            <person name="Henrissat B."/>
            <person name="Hansel C."/>
            <person name="Singer S."/>
            <person name="Hutchinson M.I."/>
            <person name="de Vries R.P."/>
            <person name="Natvig D.O."/>
            <person name="Powell A.J."/>
            <person name="Tsang A."/>
            <person name="Grigoriev I.V."/>
        </authorList>
    </citation>
    <scope>NUCLEOTIDE SEQUENCE [LARGE SCALE GENOMIC DNA]</scope>
    <source>
        <strain evidence="2 3">ATCC 24622</strain>
    </source>
</reference>
<evidence type="ECO:0000313" key="2">
    <source>
        <dbReference type="EMBL" id="KAL1884208.1"/>
    </source>
</evidence>
<dbReference type="Proteomes" id="UP001586593">
    <property type="component" value="Unassembled WGS sequence"/>
</dbReference>
<evidence type="ECO:0000313" key="3">
    <source>
        <dbReference type="Proteomes" id="UP001586593"/>
    </source>
</evidence>
<dbReference type="PROSITE" id="PS51471">
    <property type="entry name" value="FE2OG_OXY"/>
    <property type="match status" value="1"/>
</dbReference>
<organism evidence="2 3">
    <name type="scientific">Phialemonium thermophilum</name>
    <dbReference type="NCBI Taxonomy" id="223376"/>
    <lineage>
        <taxon>Eukaryota</taxon>
        <taxon>Fungi</taxon>
        <taxon>Dikarya</taxon>
        <taxon>Ascomycota</taxon>
        <taxon>Pezizomycotina</taxon>
        <taxon>Sordariomycetes</taxon>
        <taxon>Sordariomycetidae</taxon>
        <taxon>Cephalothecales</taxon>
        <taxon>Cephalothecaceae</taxon>
        <taxon>Phialemonium</taxon>
    </lineage>
</organism>